<gene>
    <name evidence="1" type="ORF">CLIB1444_03S05952</name>
</gene>
<proteinExistence type="predicted"/>
<evidence type="ECO:0000313" key="1">
    <source>
        <dbReference type="EMBL" id="CAH6720169.1"/>
    </source>
</evidence>
<dbReference type="EMBL" id="CALSDN010000003">
    <property type="protein sequence ID" value="CAH6720169.1"/>
    <property type="molecule type" value="Genomic_DNA"/>
</dbReference>
<comment type="caution">
    <text evidence="1">The sequence shown here is derived from an EMBL/GenBank/DDBJ whole genome shotgun (WGS) entry which is preliminary data.</text>
</comment>
<accession>A0ACA9Y5H8</accession>
<organism evidence="1 2">
    <name type="scientific">[Candida] jaroonii</name>
    <dbReference type="NCBI Taxonomy" id="467808"/>
    <lineage>
        <taxon>Eukaryota</taxon>
        <taxon>Fungi</taxon>
        <taxon>Dikarya</taxon>
        <taxon>Ascomycota</taxon>
        <taxon>Saccharomycotina</taxon>
        <taxon>Pichiomycetes</taxon>
        <taxon>Debaryomycetaceae</taxon>
        <taxon>Yamadazyma</taxon>
    </lineage>
</organism>
<protein>
    <submittedName>
        <fullName evidence="1">Uncharacterized protein</fullName>
    </submittedName>
</protein>
<dbReference type="Proteomes" id="UP001152531">
    <property type="component" value="Unassembled WGS sequence"/>
</dbReference>
<name>A0ACA9Y5H8_9ASCO</name>
<sequence>MAPPTPVYDRFEIHSRYGDILADPDKYQCQKKSLTQNECTFRITYPNKVPQVICLPFKREFLRCLFATTEIKNGTKVVVDKWTNIEITNENTNKDLFTDPKYEDQVKDFLRADEDLKKLLTESQTTQ</sequence>
<keyword evidence="2" id="KW-1185">Reference proteome</keyword>
<reference evidence="1" key="1">
    <citation type="submission" date="2022-06" db="EMBL/GenBank/DDBJ databases">
        <authorList>
            <person name="Legras J.-L."/>
            <person name="Devillers H."/>
            <person name="Grondin C."/>
        </authorList>
    </citation>
    <scope>NUCLEOTIDE SEQUENCE</scope>
    <source>
        <strain evidence="1">CLIB 1444</strain>
    </source>
</reference>
<evidence type="ECO:0000313" key="2">
    <source>
        <dbReference type="Proteomes" id="UP001152531"/>
    </source>
</evidence>